<keyword evidence="2 4" id="KW-0808">Transferase</keyword>
<dbReference type="Proteomes" id="UP001592582">
    <property type="component" value="Unassembled WGS sequence"/>
</dbReference>
<dbReference type="Pfam" id="PF02522">
    <property type="entry name" value="Antibiotic_NAT"/>
    <property type="match status" value="1"/>
</dbReference>
<dbReference type="InterPro" id="IPR028345">
    <property type="entry name" value="Antibiotic_NAT-like"/>
</dbReference>
<protein>
    <recommendedName>
        <fullName evidence="4">Aminoglycoside N(3)-acetyltransferase</fullName>
        <ecNumber evidence="4">2.3.1.-</ecNumber>
    </recommendedName>
</protein>
<sequence>MIGRQQLVDDLGRIGIRRGGVLFAQSSLRSIGQVRGGARTVVAALREVLGPQGTLVVYTATPENSLSSPAYLADTAAMGRRSLRIAYRAAMQPFDIDRSPSSRRTVGMISEAVRTTPGARRSAHPQTSFVAIGPRAEEITADHRLECHLGEDSPVGRLYELQAQGLLLGVDSWRFTPYHLAEYYPPNPPVRMHAALVSTKDRLRCWKLFDAVDLDDSHFQEMGERVRSEVPFGEGRVGAADCYLVPLVPAVAAARRWVMERYLADRMSGPAHGVRRRLHNCCMPPQLWSDSCTFTAVEGGSGKLRALSFEDFMTVRQSVLEGPL</sequence>
<dbReference type="EC" id="2.3.1.-" evidence="4"/>
<dbReference type="PANTHER" id="PTHR11104:SF0">
    <property type="entry name" value="SPBETA PROPHAGE-DERIVED AMINOGLYCOSIDE N(3')-ACETYLTRANSFERASE-LIKE PROTEIN YOKD"/>
    <property type="match status" value="1"/>
</dbReference>
<reference evidence="5 6" key="1">
    <citation type="submission" date="2024-09" db="EMBL/GenBank/DDBJ databases">
        <authorList>
            <person name="Lee S.D."/>
        </authorList>
    </citation>
    <scope>NUCLEOTIDE SEQUENCE [LARGE SCALE GENOMIC DNA]</scope>
    <source>
        <strain evidence="5 6">N1-1</strain>
    </source>
</reference>
<evidence type="ECO:0000313" key="5">
    <source>
        <dbReference type="EMBL" id="MFC1409350.1"/>
    </source>
</evidence>
<comment type="similarity">
    <text evidence="1 4">Belongs to the antibiotic N-acetyltransferase family.</text>
</comment>
<dbReference type="PANTHER" id="PTHR11104">
    <property type="entry name" value="AMINOGLYCOSIDE N3-ACETYLTRANSFERASE"/>
    <property type="match status" value="1"/>
</dbReference>
<keyword evidence="3 4" id="KW-0012">Acyltransferase</keyword>
<comment type="catalytic activity">
    <reaction evidence="4">
        <text>a 2-deoxystreptamine antibiotic + acetyl-CoA = an N(3)-acetyl-2-deoxystreptamine antibiotic + CoA + H(+)</text>
        <dbReference type="Rhea" id="RHEA:12665"/>
        <dbReference type="ChEBI" id="CHEBI:15378"/>
        <dbReference type="ChEBI" id="CHEBI:57287"/>
        <dbReference type="ChEBI" id="CHEBI:57288"/>
        <dbReference type="ChEBI" id="CHEBI:57921"/>
        <dbReference type="ChEBI" id="CHEBI:77452"/>
        <dbReference type="EC" id="2.3.1.81"/>
    </reaction>
</comment>
<dbReference type="RefSeq" id="WP_380504883.1">
    <property type="nucleotide sequence ID" value="NZ_JBHEZX010000003.1"/>
</dbReference>
<gene>
    <name evidence="5" type="ORF">ACEZDG_08655</name>
</gene>
<evidence type="ECO:0000313" key="6">
    <source>
        <dbReference type="Proteomes" id="UP001592582"/>
    </source>
</evidence>
<dbReference type="SUPFAM" id="SSF110710">
    <property type="entry name" value="TTHA0583/YokD-like"/>
    <property type="match status" value="1"/>
</dbReference>
<dbReference type="InterPro" id="IPR003679">
    <property type="entry name" value="Amioglycoside_AcTrfase"/>
</dbReference>
<name>A0ABV6V6J4_9ACTN</name>
<proteinExistence type="inferred from homology"/>
<keyword evidence="4" id="KW-0046">Antibiotic resistance</keyword>
<comment type="caution">
    <text evidence="5">The sequence shown here is derived from an EMBL/GenBank/DDBJ whole genome shotgun (WGS) entry which is preliminary data.</text>
</comment>
<organism evidence="5 6">
    <name type="scientific">Streptacidiphilus alkalitolerans</name>
    <dbReference type="NCBI Taxonomy" id="3342712"/>
    <lineage>
        <taxon>Bacteria</taxon>
        <taxon>Bacillati</taxon>
        <taxon>Actinomycetota</taxon>
        <taxon>Actinomycetes</taxon>
        <taxon>Kitasatosporales</taxon>
        <taxon>Streptomycetaceae</taxon>
        <taxon>Streptacidiphilus</taxon>
    </lineage>
</organism>
<keyword evidence="6" id="KW-1185">Reference proteome</keyword>
<evidence type="ECO:0000256" key="2">
    <source>
        <dbReference type="ARBA" id="ARBA00022679"/>
    </source>
</evidence>
<evidence type="ECO:0000256" key="1">
    <source>
        <dbReference type="ARBA" id="ARBA00006383"/>
    </source>
</evidence>
<accession>A0ABV6V6J4</accession>
<evidence type="ECO:0000256" key="3">
    <source>
        <dbReference type="ARBA" id="ARBA00023315"/>
    </source>
</evidence>
<evidence type="ECO:0000256" key="4">
    <source>
        <dbReference type="RuleBase" id="RU365031"/>
    </source>
</evidence>
<dbReference type="EMBL" id="JBHEZX010000003">
    <property type="protein sequence ID" value="MFC1409350.1"/>
    <property type="molecule type" value="Genomic_DNA"/>
</dbReference>